<protein>
    <submittedName>
        <fullName evidence="1">Uncharacterized protein</fullName>
    </submittedName>
</protein>
<keyword evidence="2" id="KW-1185">Reference proteome</keyword>
<dbReference type="Proteomes" id="UP000499080">
    <property type="component" value="Unassembled WGS sequence"/>
</dbReference>
<gene>
    <name evidence="1" type="ORF">AVEN_231197_1</name>
</gene>
<name>A0A4Y2GUP9_ARAVE</name>
<dbReference type="EMBL" id="BGPR01001596">
    <property type="protein sequence ID" value="GBM57490.1"/>
    <property type="molecule type" value="Genomic_DNA"/>
</dbReference>
<sequence>MSVMGHILNSLSSSDGYEDIEHKRCSSELESCLNFGSIENPEPESQRPSCEGLMKSPYIEIVSLACRELEYWRELLIGFLHH</sequence>
<reference evidence="1 2" key="1">
    <citation type="journal article" date="2019" name="Sci. Rep.">
        <title>Orb-weaving spider Araneus ventricosus genome elucidates the spidroin gene catalogue.</title>
        <authorList>
            <person name="Kono N."/>
            <person name="Nakamura H."/>
            <person name="Ohtoshi R."/>
            <person name="Moran D.A.P."/>
            <person name="Shinohara A."/>
            <person name="Yoshida Y."/>
            <person name="Fujiwara M."/>
            <person name="Mori M."/>
            <person name="Tomita M."/>
            <person name="Arakawa K."/>
        </authorList>
    </citation>
    <scope>NUCLEOTIDE SEQUENCE [LARGE SCALE GENOMIC DNA]</scope>
</reference>
<accession>A0A4Y2GUP9</accession>
<evidence type="ECO:0000313" key="2">
    <source>
        <dbReference type="Proteomes" id="UP000499080"/>
    </source>
</evidence>
<organism evidence="1 2">
    <name type="scientific">Araneus ventricosus</name>
    <name type="common">Orbweaver spider</name>
    <name type="synonym">Epeira ventricosa</name>
    <dbReference type="NCBI Taxonomy" id="182803"/>
    <lineage>
        <taxon>Eukaryota</taxon>
        <taxon>Metazoa</taxon>
        <taxon>Ecdysozoa</taxon>
        <taxon>Arthropoda</taxon>
        <taxon>Chelicerata</taxon>
        <taxon>Arachnida</taxon>
        <taxon>Araneae</taxon>
        <taxon>Araneomorphae</taxon>
        <taxon>Entelegynae</taxon>
        <taxon>Araneoidea</taxon>
        <taxon>Araneidae</taxon>
        <taxon>Araneus</taxon>
    </lineage>
</organism>
<comment type="caution">
    <text evidence="1">The sequence shown here is derived from an EMBL/GenBank/DDBJ whole genome shotgun (WGS) entry which is preliminary data.</text>
</comment>
<proteinExistence type="predicted"/>
<evidence type="ECO:0000313" key="1">
    <source>
        <dbReference type="EMBL" id="GBM57490.1"/>
    </source>
</evidence>
<dbReference type="AlphaFoldDB" id="A0A4Y2GUP9"/>